<dbReference type="SUPFAM" id="SSF52540">
    <property type="entry name" value="P-loop containing nucleoside triphosphate hydrolases"/>
    <property type="match status" value="1"/>
</dbReference>
<name>A0AAW5IVQ6_9BACT</name>
<keyword evidence="2" id="KW-0547">Nucleotide-binding</keyword>
<feature type="domain" description="ATPase AAA-type core" evidence="1">
    <location>
        <begin position="27"/>
        <end position="371"/>
    </location>
</feature>
<protein>
    <submittedName>
        <fullName evidence="2">ATP-binding protein</fullName>
    </submittedName>
</protein>
<dbReference type="Gene3D" id="3.40.50.300">
    <property type="entry name" value="P-loop containing nucleotide triphosphate hydrolases"/>
    <property type="match status" value="1"/>
</dbReference>
<reference evidence="2" key="1">
    <citation type="submission" date="2022-07" db="EMBL/GenBank/DDBJ databases">
        <title>Prevotella copri.</title>
        <authorList>
            <person name="Yang C."/>
        </authorList>
    </citation>
    <scope>NUCLEOTIDE SEQUENCE</scope>
    <source>
        <strain evidence="2">HF1476</strain>
    </source>
</reference>
<proteinExistence type="predicted"/>
<organism evidence="2 3">
    <name type="scientific">Segatella copri</name>
    <dbReference type="NCBI Taxonomy" id="165179"/>
    <lineage>
        <taxon>Bacteria</taxon>
        <taxon>Pseudomonadati</taxon>
        <taxon>Bacteroidota</taxon>
        <taxon>Bacteroidia</taxon>
        <taxon>Bacteroidales</taxon>
        <taxon>Prevotellaceae</taxon>
        <taxon>Segatella</taxon>
    </lineage>
</organism>
<dbReference type="Pfam" id="PF13304">
    <property type="entry name" value="AAA_21"/>
    <property type="match status" value="1"/>
</dbReference>
<dbReference type="PANTHER" id="PTHR40396">
    <property type="entry name" value="ATPASE-LIKE PROTEIN"/>
    <property type="match status" value="1"/>
</dbReference>
<dbReference type="GO" id="GO:0005524">
    <property type="term" value="F:ATP binding"/>
    <property type="evidence" value="ECO:0007669"/>
    <property type="project" value="UniProtKB-KW"/>
</dbReference>
<dbReference type="GO" id="GO:0016887">
    <property type="term" value="F:ATP hydrolysis activity"/>
    <property type="evidence" value="ECO:0007669"/>
    <property type="project" value="InterPro"/>
</dbReference>
<accession>A0AAW5IVQ6</accession>
<evidence type="ECO:0000313" key="2">
    <source>
        <dbReference type="EMBL" id="MCP9599958.1"/>
    </source>
</evidence>
<dbReference type="InterPro" id="IPR003959">
    <property type="entry name" value="ATPase_AAA_core"/>
</dbReference>
<dbReference type="EMBL" id="JANDWN010000019">
    <property type="protein sequence ID" value="MCP9599958.1"/>
    <property type="molecule type" value="Genomic_DNA"/>
</dbReference>
<dbReference type="InterPro" id="IPR027417">
    <property type="entry name" value="P-loop_NTPase"/>
</dbReference>
<gene>
    <name evidence="2" type="ORF">NNC55_08330</name>
</gene>
<dbReference type="Proteomes" id="UP001204486">
    <property type="component" value="Unassembled WGS sequence"/>
</dbReference>
<sequence length="449" mass="51709">MIPGQGRLKKEHKTTPIGGYCVLKTAAIYGANAGGKSNLVKAIAFIKYLILHGTRPDSLIDYHKFLLSKESQNELSKIEIEFQAGEKNFDYGIEFNNEEIVNEWLYEFTKRSESMIYDRKEGKFTLDGLFKRNRSDESRQYLQFFAQSTPKNQLFLHEVFSRNIKDNVDNIEDLTAVTDWFLNTLKIIFPGTPYKHGVMLQAANDSELQRFYAVLLRYFDTGIDSIKLNDVDIDKLGIPQDLLRDIKTDLLKTKDKDAYGTLSFDDELYLVSAENGLIKTKKLITIHKMMNGDKNDIAMFSLSNESDGTKRLFDYIPLILDLIRGAKVFVVDEIERSLHPSLVYRIFQLFLDTCSQTDSQLIVTSHETTLMTQNLLRKDEIWFMEKSEQGESKLVSLEEYKVRFDKELRGSYLEGSFGGIPKFDDKELQSLSNQITNSKSSICQENEKH</sequence>
<evidence type="ECO:0000259" key="1">
    <source>
        <dbReference type="Pfam" id="PF13304"/>
    </source>
</evidence>
<dbReference type="PANTHER" id="PTHR40396:SF1">
    <property type="entry name" value="ATPASE AAA-TYPE CORE DOMAIN-CONTAINING PROTEIN"/>
    <property type="match status" value="1"/>
</dbReference>
<evidence type="ECO:0000313" key="3">
    <source>
        <dbReference type="Proteomes" id="UP001204486"/>
    </source>
</evidence>
<dbReference type="AlphaFoldDB" id="A0AAW5IVQ6"/>
<comment type="caution">
    <text evidence="2">The sequence shown here is derived from an EMBL/GenBank/DDBJ whole genome shotgun (WGS) entry which is preliminary data.</text>
</comment>
<dbReference type="RefSeq" id="WP_254974051.1">
    <property type="nucleotide sequence ID" value="NZ_JANDWK010000017.1"/>
</dbReference>
<keyword evidence="2" id="KW-0067">ATP-binding</keyword>